<evidence type="ECO:0000256" key="1">
    <source>
        <dbReference type="SAM" id="MobiDB-lite"/>
    </source>
</evidence>
<dbReference type="Proteomes" id="UP000215914">
    <property type="component" value="Chromosome 2"/>
</dbReference>
<feature type="compositionally biased region" description="Basic residues" evidence="1">
    <location>
        <begin position="30"/>
        <end position="39"/>
    </location>
</feature>
<reference evidence="2" key="3">
    <citation type="submission" date="2020-06" db="EMBL/GenBank/DDBJ databases">
        <title>Helianthus annuus Genome sequencing and assembly Release 2.</title>
        <authorList>
            <person name="Gouzy J."/>
            <person name="Langlade N."/>
            <person name="Munos S."/>
        </authorList>
    </citation>
    <scope>NUCLEOTIDE SEQUENCE</scope>
    <source>
        <tissue evidence="2">Leaves</tissue>
    </source>
</reference>
<protein>
    <submittedName>
        <fullName evidence="3">Uncharacterized protein</fullName>
    </submittedName>
</protein>
<proteinExistence type="predicted"/>
<evidence type="ECO:0000313" key="4">
    <source>
        <dbReference type="Proteomes" id="UP000215914"/>
    </source>
</evidence>
<evidence type="ECO:0000313" key="2">
    <source>
        <dbReference type="EMBL" id="KAF5818415.1"/>
    </source>
</evidence>
<dbReference type="Gramene" id="mRNA:HanXRQr2_Chr02g0064971">
    <property type="protein sequence ID" value="mRNA:HanXRQr2_Chr02g0064971"/>
    <property type="gene ID" value="HanXRQr2_Chr02g0064971"/>
</dbReference>
<dbReference type="EMBL" id="MNCJ02000317">
    <property type="protein sequence ID" value="KAF5818415.1"/>
    <property type="molecule type" value="Genomic_DNA"/>
</dbReference>
<feature type="region of interest" description="Disordered" evidence="1">
    <location>
        <begin position="1"/>
        <end position="57"/>
    </location>
</feature>
<evidence type="ECO:0000313" key="3">
    <source>
        <dbReference type="EMBL" id="OTG33995.1"/>
    </source>
</evidence>
<dbReference type="AlphaFoldDB" id="A0A251VEI4"/>
<keyword evidence="4" id="KW-1185">Reference proteome</keyword>
<sequence>MQNPKQQTNSHPFSPSASISFYQQTESPNRHPHHQHLQHPHSVGLLQSNITTNFPKP</sequence>
<organism evidence="3 4">
    <name type="scientific">Helianthus annuus</name>
    <name type="common">Common sunflower</name>
    <dbReference type="NCBI Taxonomy" id="4232"/>
    <lineage>
        <taxon>Eukaryota</taxon>
        <taxon>Viridiplantae</taxon>
        <taxon>Streptophyta</taxon>
        <taxon>Embryophyta</taxon>
        <taxon>Tracheophyta</taxon>
        <taxon>Spermatophyta</taxon>
        <taxon>Magnoliopsida</taxon>
        <taxon>eudicotyledons</taxon>
        <taxon>Gunneridae</taxon>
        <taxon>Pentapetalae</taxon>
        <taxon>asterids</taxon>
        <taxon>campanulids</taxon>
        <taxon>Asterales</taxon>
        <taxon>Asteraceae</taxon>
        <taxon>Asteroideae</taxon>
        <taxon>Heliantheae alliance</taxon>
        <taxon>Heliantheae</taxon>
        <taxon>Helianthus</taxon>
    </lineage>
</organism>
<reference evidence="2 4" key="1">
    <citation type="journal article" date="2017" name="Nature">
        <title>The sunflower genome provides insights into oil metabolism, flowering and Asterid evolution.</title>
        <authorList>
            <person name="Badouin H."/>
            <person name="Gouzy J."/>
            <person name="Grassa C.J."/>
            <person name="Murat F."/>
            <person name="Staton S.E."/>
            <person name="Cottret L."/>
            <person name="Lelandais-Briere C."/>
            <person name="Owens G.L."/>
            <person name="Carrere S."/>
            <person name="Mayjonade B."/>
            <person name="Legrand L."/>
            <person name="Gill N."/>
            <person name="Kane N.C."/>
            <person name="Bowers J.E."/>
            <person name="Hubner S."/>
            <person name="Bellec A."/>
            <person name="Berard A."/>
            <person name="Berges H."/>
            <person name="Blanchet N."/>
            <person name="Boniface M.C."/>
            <person name="Brunel D."/>
            <person name="Catrice O."/>
            <person name="Chaidir N."/>
            <person name="Claudel C."/>
            <person name="Donnadieu C."/>
            <person name="Faraut T."/>
            <person name="Fievet G."/>
            <person name="Helmstetter N."/>
            <person name="King M."/>
            <person name="Knapp S.J."/>
            <person name="Lai Z."/>
            <person name="Le Paslier M.C."/>
            <person name="Lippi Y."/>
            <person name="Lorenzon L."/>
            <person name="Mandel J.R."/>
            <person name="Marage G."/>
            <person name="Marchand G."/>
            <person name="Marquand E."/>
            <person name="Bret-Mestries E."/>
            <person name="Morien E."/>
            <person name="Nambeesan S."/>
            <person name="Nguyen T."/>
            <person name="Pegot-Espagnet P."/>
            <person name="Pouilly N."/>
            <person name="Raftis F."/>
            <person name="Sallet E."/>
            <person name="Schiex T."/>
            <person name="Thomas J."/>
            <person name="Vandecasteele C."/>
            <person name="Vares D."/>
            <person name="Vear F."/>
            <person name="Vautrin S."/>
            <person name="Crespi M."/>
            <person name="Mangin B."/>
            <person name="Burke J.M."/>
            <person name="Salse J."/>
            <person name="Munos S."/>
            <person name="Vincourt P."/>
            <person name="Rieseberg L.H."/>
            <person name="Langlade N.B."/>
        </authorList>
    </citation>
    <scope>NUCLEOTIDE SEQUENCE [LARGE SCALE GENOMIC DNA]</scope>
    <source>
        <strain evidence="4">cv. SF193</strain>
        <tissue evidence="2">Leaves</tissue>
    </source>
</reference>
<feature type="compositionally biased region" description="Polar residues" evidence="1">
    <location>
        <begin position="1"/>
        <end position="27"/>
    </location>
</feature>
<gene>
    <name evidence="3" type="ORF">HannXRQ_Chr02g0040781</name>
    <name evidence="2" type="ORF">HanXRQr2_Chr02g0064971</name>
</gene>
<name>A0A251VEI4_HELAN</name>
<feature type="compositionally biased region" description="Polar residues" evidence="1">
    <location>
        <begin position="45"/>
        <end position="57"/>
    </location>
</feature>
<dbReference type="EMBL" id="CM007891">
    <property type="protein sequence ID" value="OTG33995.1"/>
    <property type="molecule type" value="Genomic_DNA"/>
</dbReference>
<dbReference type="InParanoid" id="A0A251VEI4"/>
<reference evidence="3" key="2">
    <citation type="submission" date="2017-02" db="EMBL/GenBank/DDBJ databases">
        <title>Sunflower complete genome.</title>
        <authorList>
            <person name="Langlade N."/>
            <person name="Munos S."/>
        </authorList>
    </citation>
    <scope>NUCLEOTIDE SEQUENCE [LARGE SCALE GENOMIC DNA]</scope>
    <source>
        <tissue evidence="3">Leaves</tissue>
    </source>
</reference>
<accession>A0A251VEI4</accession>